<dbReference type="PROSITE" id="PS01131">
    <property type="entry name" value="RRNA_A_DIMETH"/>
    <property type="match status" value="1"/>
</dbReference>
<sequence length="299" mass="32257">MPLSPSATRELLAKLGHHPKRFLGQNFLVDGNIVRKSLELARIAPGDIVVEIGPGLGTLTSALLRAGATVWAVEKDRALHAHLAATLAREFPETFHLLEGDAVEHPIAGLPSGEVTSDKYQVASEASGTAAPHSAARTPPPAFKIVANLPYAISTPWMDAILGGPLPARMVLMLQQEAAQRYAATPGSKQFSAISIFLQNAYDLAPGHKVAAACFHPRPEVESCLLHLVRKSEPFVFSPQAKAAIRACFQQRRKQLGALLRNRLPDHGRAWLDTLAAHGHDARSRPEQIPPALWTALGR</sequence>
<dbReference type="InterPro" id="IPR029063">
    <property type="entry name" value="SAM-dependent_MTases_sf"/>
</dbReference>
<evidence type="ECO:0000256" key="8">
    <source>
        <dbReference type="PROSITE-ProRule" id="PRU01026"/>
    </source>
</evidence>
<evidence type="ECO:0000313" key="11">
    <source>
        <dbReference type="Proteomes" id="UP000078486"/>
    </source>
</evidence>
<dbReference type="EC" id="2.1.1.182" evidence="7"/>
<dbReference type="OrthoDB" id="9814755at2"/>
<dbReference type="Pfam" id="PF00398">
    <property type="entry name" value="RrnaAD"/>
    <property type="match status" value="1"/>
</dbReference>
<keyword evidence="11" id="KW-1185">Reference proteome</keyword>
<feature type="binding site" evidence="7 8">
    <location>
        <position position="74"/>
    </location>
    <ligand>
        <name>S-adenosyl-L-methionine</name>
        <dbReference type="ChEBI" id="CHEBI:59789"/>
    </ligand>
</feature>
<dbReference type="GO" id="GO:0005829">
    <property type="term" value="C:cytosol"/>
    <property type="evidence" value="ECO:0007669"/>
    <property type="project" value="TreeGrafter"/>
</dbReference>
<keyword evidence="1 7" id="KW-0963">Cytoplasm</keyword>
<dbReference type="RefSeq" id="WP_068769388.1">
    <property type="nucleotide sequence ID" value="NZ_CP109796.1"/>
</dbReference>
<dbReference type="CDD" id="cd02440">
    <property type="entry name" value="AdoMet_MTases"/>
    <property type="match status" value="1"/>
</dbReference>
<keyword evidence="3 7" id="KW-0489">Methyltransferase</keyword>
<organism evidence="10 11">
    <name type="scientific">Termitidicoccus mucosus</name>
    <dbReference type="NCBI Taxonomy" id="1184151"/>
    <lineage>
        <taxon>Bacteria</taxon>
        <taxon>Pseudomonadati</taxon>
        <taxon>Verrucomicrobiota</taxon>
        <taxon>Opitutia</taxon>
        <taxon>Opitutales</taxon>
        <taxon>Opitutaceae</taxon>
        <taxon>Termitidicoccus</taxon>
    </lineage>
</organism>
<dbReference type="SMART" id="SM00650">
    <property type="entry name" value="rADc"/>
    <property type="match status" value="1"/>
</dbReference>
<dbReference type="NCBIfam" id="TIGR00755">
    <property type="entry name" value="ksgA"/>
    <property type="match status" value="1"/>
</dbReference>
<dbReference type="PROSITE" id="PS51689">
    <property type="entry name" value="SAM_RNA_A_N6_MT"/>
    <property type="match status" value="1"/>
</dbReference>
<feature type="binding site" evidence="7 8">
    <location>
        <position position="28"/>
    </location>
    <ligand>
        <name>S-adenosyl-L-methionine</name>
        <dbReference type="ChEBI" id="CHEBI:59789"/>
    </ligand>
</feature>
<evidence type="ECO:0000256" key="7">
    <source>
        <dbReference type="HAMAP-Rule" id="MF_00607"/>
    </source>
</evidence>
<feature type="binding site" evidence="7 8">
    <location>
        <position position="53"/>
    </location>
    <ligand>
        <name>S-adenosyl-L-methionine</name>
        <dbReference type="ChEBI" id="CHEBI:59789"/>
    </ligand>
</feature>
<comment type="catalytic activity">
    <reaction evidence="7">
        <text>adenosine(1518)/adenosine(1519) in 16S rRNA + 4 S-adenosyl-L-methionine = N(6)-dimethyladenosine(1518)/N(6)-dimethyladenosine(1519) in 16S rRNA + 4 S-adenosyl-L-homocysteine + 4 H(+)</text>
        <dbReference type="Rhea" id="RHEA:19609"/>
        <dbReference type="Rhea" id="RHEA-COMP:10232"/>
        <dbReference type="Rhea" id="RHEA-COMP:10233"/>
        <dbReference type="ChEBI" id="CHEBI:15378"/>
        <dbReference type="ChEBI" id="CHEBI:57856"/>
        <dbReference type="ChEBI" id="CHEBI:59789"/>
        <dbReference type="ChEBI" id="CHEBI:74411"/>
        <dbReference type="ChEBI" id="CHEBI:74493"/>
        <dbReference type="EC" id="2.1.1.182"/>
    </reaction>
</comment>
<gene>
    <name evidence="7" type="primary">rsmA</name>
    <name evidence="7" type="synonym">ksgA</name>
    <name evidence="10" type="ORF">AW736_06535</name>
</gene>
<dbReference type="GO" id="GO:0052908">
    <property type="term" value="F:16S rRNA (adenine(1518)-N(6)/adenine(1519)-N(6))-dimethyltransferase activity"/>
    <property type="evidence" value="ECO:0007669"/>
    <property type="project" value="UniProtKB-EC"/>
</dbReference>
<dbReference type="Gene3D" id="1.10.8.100">
    <property type="entry name" value="Ribosomal RNA adenine dimethylase-like, domain 2"/>
    <property type="match status" value="1"/>
</dbReference>
<dbReference type="Gene3D" id="3.40.50.150">
    <property type="entry name" value="Vaccinia Virus protein VP39"/>
    <property type="match status" value="1"/>
</dbReference>
<dbReference type="HAMAP" id="MF_00607">
    <property type="entry name" value="16SrRNA_methyltr_A"/>
    <property type="match status" value="1"/>
</dbReference>
<dbReference type="InterPro" id="IPR020598">
    <property type="entry name" value="rRNA_Ade_methylase_Trfase_N"/>
</dbReference>
<keyword evidence="4 7" id="KW-0808">Transferase</keyword>
<dbReference type="STRING" id="1184151.AW736_06535"/>
<dbReference type="Proteomes" id="UP000078486">
    <property type="component" value="Unassembled WGS sequence"/>
</dbReference>
<comment type="subcellular location">
    <subcellularLocation>
        <location evidence="7">Cytoplasm</location>
    </subcellularLocation>
</comment>
<evidence type="ECO:0000259" key="9">
    <source>
        <dbReference type="SMART" id="SM00650"/>
    </source>
</evidence>
<keyword evidence="5 7" id="KW-0949">S-adenosyl-L-methionine</keyword>
<feature type="binding site" evidence="7 8">
    <location>
        <position position="148"/>
    </location>
    <ligand>
        <name>S-adenosyl-L-methionine</name>
        <dbReference type="ChEBI" id="CHEBI:59789"/>
    </ligand>
</feature>
<dbReference type="GO" id="GO:0003723">
    <property type="term" value="F:RNA binding"/>
    <property type="evidence" value="ECO:0007669"/>
    <property type="project" value="UniProtKB-UniRule"/>
</dbReference>
<dbReference type="InterPro" id="IPR001737">
    <property type="entry name" value="KsgA/Erm"/>
</dbReference>
<comment type="function">
    <text evidence="7">Specifically dimethylates two adjacent adenosines (A1518 and A1519) in the loop of a conserved hairpin near the 3'-end of 16S rRNA in the 30S particle. May play a critical role in biogenesis of 30S subunits.</text>
</comment>
<name>A0A178INU6_9BACT</name>
<feature type="binding site" evidence="7 8">
    <location>
        <position position="26"/>
    </location>
    <ligand>
        <name>S-adenosyl-L-methionine</name>
        <dbReference type="ChEBI" id="CHEBI:59789"/>
    </ligand>
</feature>
<comment type="similarity">
    <text evidence="7">Belongs to the class I-like SAM-binding methyltransferase superfamily. rRNA adenine N(6)-methyltransferase family. RsmA subfamily.</text>
</comment>
<reference evidence="10 11" key="1">
    <citation type="submission" date="2016-01" db="EMBL/GenBank/DDBJ databases">
        <title>High potential of lignocellulose degradation of a new Verrucomicrobia species.</title>
        <authorList>
            <person name="Wang Y."/>
            <person name="Shi Y."/>
            <person name="Qiu Z."/>
            <person name="Liu S."/>
            <person name="Yang H."/>
        </authorList>
    </citation>
    <scope>NUCLEOTIDE SEQUENCE [LARGE SCALE GENOMIC DNA]</scope>
    <source>
        <strain evidence="10 11">TSB47</strain>
    </source>
</reference>
<evidence type="ECO:0000256" key="2">
    <source>
        <dbReference type="ARBA" id="ARBA00022552"/>
    </source>
</evidence>
<dbReference type="InterPro" id="IPR011530">
    <property type="entry name" value="rRNA_adenine_dimethylase"/>
</dbReference>
<evidence type="ECO:0000256" key="3">
    <source>
        <dbReference type="ARBA" id="ARBA00022603"/>
    </source>
</evidence>
<dbReference type="SUPFAM" id="SSF53335">
    <property type="entry name" value="S-adenosyl-L-methionine-dependent methyltransferases"/>
    <property type="match status" value="1"/>
</dbReference>
<dbReference type="InterPro" id="IPR023165">
    <property type="entry name" value="rRNA_Ade_diMease-like_C"/>
</dbReference>
<dbReference type="EMBL" id="LRRQ01000049">
    <property type="protein sequence ID" value="OAM90756.1"/>
    <property type="molecule type" value="Genomic_DNA"/>
</dbReference>
<keyword evidence="2 7" id="KW-0698">rRNA processing</keyword>
<evidence type="ECO:0000256" key="5">
    <source>
        <dbReference type="ARBA" id="ARBA00022691"/>
    </source>
</evidence>
<evidence type="ECO:0000256" key="4">
    <source>
        <dbReference type="ARBA" id="ARBA00022679"/>
    </source>
</evidence>
<keyword evidence="6 7" id="KW-0694">RNA-binding</keyword>
<evidence type="ECO:0000256" key="1">
    <source>
        <dbReference type="ARBA" id="ARBA00022490"/>
    </source>
</evidence>
<evidence type="ECO:0000256" key="6">
    <source>
        <dbReference type="ARBA" id="ARBA00022884"/>
    </source>
</evidence>
<proteinExistence type="inferred from homology"/>
<dbReference type="AlphaFoldDB" id="A0A178INU6"/>
<feature type="domain" description="Ribosomal RNA adenine methylase transferase N-terminal" evidence="9">
    <location>
        <begin position="33"/>
        <end position="232"/>
    </location>
</feature>
<dbReference type="PANTHER" id="PTHR11727:SF7">
    <property type="entry name" value="DIMETHYLADENOSINE TRANSFERASE-RELATED"/>
    <property type="match status" value="1"/>
</dbReference>
<dbReference type="InterPro" id="IPR020596">
    <property type="entry name" value="rRNA_Ade_Mease_Trfase_CS"/>
</dbReference>
<evidence type="ECO:0000313" key="10">
    <source>
        <dbReference type="EMBL" id="OAM90756.1"/>
    </source>
</evidence>
<feature type="binding site" evidence="7 8">
    <location>
        <position position="101"/>
    </location>
    <ligand>
        <name>S-adenosyl-L-methionine</name>
        <dbReference type="ChEBI" id="CHEBI:59789"/>
    </ligand>
</feature>
<comment type="caution">
    <text evidence="10">The sequence shown here is derived from an EMBL/GenBank/DDBJ whole genome shotgun (WGS) entry which is preliminary data.</text>
</comment>
<protein>
    <recommendedName>
        <fullName evidence="7">Ribosomal RNA small subunit methyltransferase A</fullName>
        <ecNumber evidence="7">2.1.1.182</ecNumber>
    </recommendedName>
    <alternativeName>
        <fullName evidence="7">16S rRNA (adenine(1518)-N(6)/adenine(1519)-N(6))-dimethyltransferase</fullName>
    </alternativeName>
    <alternativeName>
        <fullName evidence="7">16S rRNA dimethyladenosine transferase</fullName>
    </alternativeName>
    <alternativeName>
        <fullName evidence="7">16S rRNA dimethylase</fullName>
    </alternativeName>
    <alternativeName>
        <fullName evidence="7">S-adenosylmethionine-6-N', N'-adenosyl(rRNA) dimethyltransferase</fullName>
    </alternativeName>
</protein>
<dbReference type="PANTHER" id="PTHR11727">
    <property type="entry name" value="DIMETHYLADENOSINE TRANSFERASE"/>
    <property type="match status" value="1"/>
</dbReference>
<accession>A0A178INU6</accession>